<dbReference type="AlphaFoldDB" id="A0A0F9R583"/>
<organism evidence="8">
    <name type="scientific">marine sediment metagenome</name>
    <dbReference type="NCBI Taxonomy" id="412755"/>
    <lineage>
        <taxon>unclassified sequences</taxon>
        <taxon>metagenomes</taxon>
        <taxon>ecological metagenomes</taxon>
    </lineage>
</organism>
<feature type="transmembrane region" description="Helical" evidence="6">
    <location>
        <begin position="149"/>
        <end position="177"/>
    </location>
</feature>
<proteinExistence type="predicted"/>
<feature type="non-terminal residue" evidence="8">
    <location>
        <position position="1"/>
    </location>
</feature>
<comment type="subcellular location">
    <subcellularLocation>
        <location evidence="1">Cell membrane</location>
        <topology evidence="1">Multi-pass membrane protein</topology>
    </subcellularLocation>
</comment>
<evidence type="ECO:0000256" key="5">
    <source>
        <dbReference type="ARBA" id="ARBA00023136"/>
    </source>
</evidence>
<accession>A0A0F9R583</accession>
<evidence type="ECO:0000256" key="3">
    <source>
        <dbReference type="ARBA" id="ARBA00022692"/>
    </source>
</evidence>
<evidence type="ECO:0000313" key="8">
    <source>
        <dbReference type="EMBL" id="KKN20446.1"/>
    </source>
</evidence>
<feature type="transmembrane region" description="Helical" evidence="6">
    <location>
        <begin position="338"/>
        <end position="366"/>
    </location>
</feature>
<feature type="transmembrane region" description="Helical" evidence="6">
    <location>
        <begin position="311"/>
        <end position="332"/>
    </location>
</feature>
<dbReference type="Pfam" id="PF02687">
    <property type="entry name" value="FtsX"/>
    <property type="match status" value="2"/>
</dbReference>
<dbReference type="PANTHER" id="PTHR32522">
    <property type="match status" value="1"/>
</dbReference>
<feature type="transmembrane region" description="Helical" evidence="6">
    <location>
        <begin position="210"/>
        <end position="236"/>
    </location>
</feature>
<evidence type="ECO:0000256" key="1">
    <source>
        <dbReference type="ARBA" id="ARBA00004651"/>
    </source>
</evidence>
<feature type="transmembrane region" description="Helical" evidence="6">
    <location>
        <begin position="718"/>
        <end position="740"/>
    </location>
</feature>
<keyword evidence="4 6" id="KW-1133">Transmembrane helix</keyword>
<feature type="transmembrane region" description="Helical" evidence="6">
    <location>
        <begin position="761"/>
        <end position="789"/>
    </location>
</feature>
<dbReference type="InterPro" id="IPR003838">
    <property type="entry name" value="ABC3_permease_C"/>
</dbReference>
<gene>
    <name evidence="8" type="ORF">LCGC14_0935610</name>
</gene>
<keyword evidence="3 6" id="KW-0812">Transmembrane</keyword>
<feature type="transmembrane region" description="Helical" evidence="6">
    <location>
        <begin position="399"/>
        <end position="417"/>
    </location>
</feature>
<feature type="domain" description="ABC3 transporter permease C-terminal" evidence="7">
    <location>
        <begin position="159"/>
        <end position="283"/>
    </location>
</feature>
<reference evidence="8" key="1">
    <citation type="journal article" date="2015" name="Nature">
        <title>Complex archaea that bridge the gap between prokaryotes and eukaryotes.</title>
        <authorList>
            <person name="Spang A."/>
            <person name="Saw J.H."/>
            <person name="Jorgensen S.L."/>
            <person name="Zaremba-Niedzwiedzka K."/>
            <person name="Martijn J."/>
            <person name="Lind A.E."/>
            <person name="van Eijk R."/>
            <person name="Schleper C."/>
            <person name="Guy L."/>
            <person name="Ettema T.J."/>
        </authorList>
    </citation>
    <scope>NUCLEOTIDE SEQUENCE</scope>
</reference>
<dbReference type="PANTHER" id="PTHR32522:SF5">
    <property type="entry name" value="ABC3 TRANSPORTER PERMEASE PROTEIN DOMAIN-CONTAINING PROTEIN"/>
    <property type="match status" value="1"/>
</dbReference>
<comment type="caution">
    <text evidence="8">The sequence shown here is derived from an EMBL/GenBank/DDBJ whole genome shotgun (WGS) entry which is preliminary data.</text>
</comment>
<dbReference type="EMBL" id="LAZR01003241">
    <property type="protein sequence ID" value="KKN20446.1"/>
    <property type="molecule type" value="Genomic_DNA"/>
</dbReference>
<evidence type="ECO:0000256" key="4">
    <source>
        <dbReference type="ARBA" id="ARBA00022989"/>
    </source>
</evidence>
<evidence type="ECO:0000256" key="6">
    <source>
        <dbReference type="SAM" id="Phobius"/>
    </source>
</evidence>
<evidence type="ECO:0000259" key="7">
    <source>
        <dbReference type="Pfam" id="PF02687"/>
    </source>
</evidence>
<keyword evidence="2" id="KW-1003">Cell membrane</keyword>
<feature type="domain" description="ABC3 transporter permease C-terminal" evidence="7">
    <location>
        <begin position="719"/>
        <end position="836"/>
    </location>
</feature>
<dbReference type="GO" id="GO:0005886">
    <property type="term" value="C:plasma membrane"/>
    <property type="evidence" value="ECO:0007669"/>
    <property type="project" value="UniProtKB-SubCell"/>
</dbReference>
<feature type="transmembrane region" description="Helical" evidence="6">
    <location>
        <begin position="809"/>
        <end position="829"/>
    </location>
</feature>
<feature type="transmembrane region" description="Helical" evidence="6">
    <location>
        <begin position="256"/>
        <end position="277"/>
    </location>
</feature>
<evidence type="ECO:0000256" key="2">
    <source>
        <dbReference type="ARBA" id="ARBA00022475"/>
    </source>
</evidence>
<sequence>GDLIIVDEEGEKTNEIYDREPNNGECILLWNVAEILNVSKGDTIYLEYQTYGLNLTVAEIAIQDLKFMQFENTLILINLEQAQSFLQRDGEINFIVGTITNPQSVYDASDLKRTTRRLRSIGSRIQERLDINEFTVNLPKLEELEGGEFMLMTVTMMFWFISILSMMITGILINSILSTSVEERVREFGIIRVVGGDKIYPVKMVLFEGLMLGLIGSVIGMILGVTLMNPISQALFPLYNFQFGYSEVTWVIQPQTLLITFMIGTSVSLVIALLPALKTAKINLIKAITPFQSKEEGYEIKKEGSMNVKSFIVGISIATIGLLVFILLPNIFVTGDFMLTIALFVGLLMAILIGLVFASIGIVPLLQKLILGIISPAIKKYSNILSITLKRYRRRNTSTVLMFSISFSFIFFITSMIEAESENMSLNLKFQYGSDLVVMNQELYNLDDAFILEMVEDLKDLPGVDKLTITLHNTFDFQATLAAAFDVGEGQVGFSSEGTEALMTNLFQFYSTQEESKFKTTAGDLMDFDLVDAAFIGVDEDFTDLIEENLIIWKSDKSSTEYSFNELFSENNTCIIAKSIAGRLGIQEVGEQIRITFYDPKVENDLGNVTLFRVVGISGGIPGFYNFRSNEMTANGGGVMVSLENYIRLMKIANPGESDMIIDKVFINLIDRTDLNIKETKEAIRMMYQDKDIVIDDAISKINFMEAMTERQSFLMELILMFTIMISIFGLISSMYSIMLERKFEIGILRSMGMKSRNVRNMFLIESMIILLSAGIMGTIIGTYTAYLMETNTGLMTEMPVIFNLPLDVIFRVFVLSISVGFLGTYIILMRLSRQSIMDIFRQTF</sequence>
<name>A0A0F9R583_9ZZZZ</name>
<keyword evidence="5 6" id="KW-0472">Membrane</keyword>
<protein>
    <recommendedName>
        <fullName evidence="7">ABC3 transporter permease C-terminal domain-containing protein</fullName>
    </recommendedName>
</protein>